<dbReference type="AlphaFoldDB" id="A0A6A5YUA4"/>
<accession>A0A6A5YUA4</accession>
<dbReference type="InterPro" id="IPR000873">
    <property type="entry name" value="AMP-dep_synth/lig_dom"/>
</dbReference>
<proteinExistence type="inferred from homology"/>
<feature type="domain" description="AMP-binding enzyme C-terminal" evidence="4">
    <location>
        <begin position="459"/>
        <end position="544"/>
    </location>
</feature>
<evidence type="ECO:0000256" key="2">
    <source>
        <dbReference type="ARBA" id="ARBA00022598"/>
    </source>
</evidence>
<gene>
    <name evidence="5" type="ORF">BDV96DRAFT_615655</name>
</gene>
<evidence type="ECO:0000259" key="4">
    <source>
        <dbReference type="Pfam" id="PF13193"/>
    </source>
</evidence>
<protein>
    <submittedName>
        <fullName evidence="5">Amp dependent CoA ligase</fullName>
    </submittedName>
</protein>
<dbReference type="InterPro" id="IPR045851">
    <property type="entry name" value="AMP-bd_C_sf"/>
</dbReference>
<evidence type="ECO:0000313" key="5">
    <source>
        <dbReference type="EMBL" id="KAF2109678.1"/>
    </source>
</evidence>
<dbReference type="Gene3D" id="3.40.50.12780">
    <property type="entry name" value="N-terminal domain of ligase-like"/>
    <property type="match status" value="1"/>
</dbReference>
<feature type="domain" description="AMP-dependent synthetase/ligase" evidence="3">
    <location>
        <begin position="39"/>
        <end position="408"/>
    </location>
</feature>
<keyword evidence="6" id="KW-1185">Reference proteome</keyword>
<evidence type="ECO:0000313" key="6">
    <source>
        <dbReference type="Proteomes" id="UP000799770"/>
    </source>
</evidence>
<dbReference type="InterPro" id="IPR025110">
    <property type="entry name" value="AMP-bd_C"/>
</dbReference>
<dbReference type="OrthoDB" id="1898221at2759"/>
<dbReference type="InterPro" id="IPR020845">
    <property type="entry name" value="AMP-binding_CS"/>
</dbReference>
<evidence type="ECO:0000259" key="3">
    <source>
        <dbReference type="Pfam" id="PF00501"/>
    </source>
</evidence>
<dbReference type="Pfam" id="PF13193">
    <property type="entry name" value="AMP-binding_C"/>
    <property type="match status" value="1"/>
</dbReference>
<dbReference type="PANTHER" id="PTHR24096">
    <property type="entry name" value="LONG-CHAIN-FATTY-ACID--COA LIGASE"/>
    <property type="match status" value="1"/>
</dbReference>
<dbReference type="PANTHER" id="PTHR24096:SF149">
    <property type="entry name" value="AMP-BINDING DOMAIN-CONTAINING PROTEIN-RELATED"/>
    <property type="match status" value="1"/>
</dbReference>
<dbReference type="Proteomes" id="UP000799770">
    <property type="component" value="Unassembled WGS sequence"/>
</dbReference>
<dbReference type="GO" id="GO:0016405">
    <property type="term" value="F:CoA-ligase activity"/>
    <property type="evidence" value="ECO:0007669"/>
    <property type="project" value="TreeGrafter"/>
</dbReference>
<dbReference type="InterPro" id="IPR042099">
    <property type="entry name" value="ANL_N_sf"/>
</dbReference>
<organism evidence="5 6">
    <name type="scientific">Lophiotrema nucula</name>
    <dbReference type="NCBI Taxonomy" id="690887"/>
    <lineage>
        <taxon>Eukaryota</taxon>
        <taxon>Fungi</taxon>
        <taxon>Dikarya</taxon>
        <taxon>Ascomycota</taxon>
        <taxon>Pezizomycotina</taxon>
        <taxon>Dothideomycetes</taxon>
        <taxon>Pleosporomycetidae</taxon>
        <taxon>Pleosporales</taxon>
        <taxon>Lophiotremataceae</taxon>
        <taxon>Lophiotrema</taxon>
    </lineage>
</organism>
<evidence type="ECO:0000256" key="1">
    <source>
        <dbReference type="ARBA" id="ARBA00006432"/>
    </source>
</evidence>
<dbReference type="Pfam" id="PF00501">
    <property type="entry name" value="AMP-binding"/>
    <property type="match status" value="1"/>
</dbReference>
<dbReference type="PROSITE" id="PS00455">
    <property type="entry name" value="AMP_BINDING"/>
    <property type="match status" value="1"/>
</dbReference>
<dbReference type="SUPFAM" id="SSF56801">
    <property type="entry name" value="Acetyl-CoA synthetase-like"/>
    <property type="match status" value="1"/>
</dbReference>
<sequence>MVSLPVESGIIRSKYSPVHISDDVSIPQFFTSYNPDNVRNDKVVHVDLIKGKELTYGGLREGAARGAWGLKNNLGLKSGEIVCILAQNASDFITLAHSIWWAGAVVSPINPHLTVKDILHCLRLVKPSHVAVSVVFYDKAQEALQRYSDTQSSKPTLFSVIDRIDNIKKFPEDISGTSFQESLPPYDLEKRSSKDVVASIIYSSGTTGAMKGVKISHYNHIINILQGRASLPVRQNSDQRIIFFAPYCHIYGLGTVILNNMWIGNFTCALPSFDLETYCQQFSKYRATLAYLVPPIVLQLVASEIPRKYDFSALECMVVAAAPLKKALQERIKQVFPQTKITQGYGLSECSPSVLMQHESEEHLVGTCGRLLSTTEARLVNPATMKDVIGTNQEGELWVRGPQTMMGYVGNEEATQATFVGEWLRTGDIMVRDEYDNFWVTDRLKEMIKYKGLQIAPSELEDLLVQHPKVIDAAVCATYSSEEASEIPLAYVSLAEPHHLRPVGEIHEMMEEVRAWIDGQVAGYKKLRGGVFHLQELPKNPSGKILRRELPAKKKEGRIGVL</sequence>
<comment type="similarity">
    <text evidence="1">Belongs to the ATP-dependent AMP-binding enzyme family.</text>
</comment>
<name>A0A6A5YUA4_9PLEO</name>
<dbReference type="Gene3D" id="3.30.300.30">
    <property type="match status" value="1"/>
</dbReference>
<reference evidence="5" key="1">
    <citation type="journal article" date="2020" name="Stud. Mycol.">
        <title>101 Dothideomycetes genomes: a test case for predicting lifestyles and emergence of pathogens.</title>
        <authorList>
            <person name="Haridas S."/>
            <person name="Albert R."/>
            <person name="Binder M."/>
            <person name="Bloem J."/>
            <person name="Labutti K."/>
            <person name="Salamov A."/>
            <person name="Andreopoulos B."/>
            <person name="Baker S."/>
            <person name="Barry K."/>
            <person name="Bills G."/>
            <person name="Bluhm B."/>
            <person name="Cannon C."/>
            <person name="Castanera R."/>
            <person name="Culley D."/>
            <person name="Daum C."/>
            <person name="Ezra D."/>
            <person name="Gonzalez J."/>
            <person name="Henrissat B."/>
            <person name="Kuo A."/>
            <person name="Liang C."/>
            <person name="Lipzen A."/>
            <person name="Lutzoni F."/>
            <person name="Magnuson J."/>
            <person name="Mondo S."/>
            <person name="Nolan M."/>
            <person name="Ohm R."/>
            <person name="Pangilinan J."/>
            <person name="Park H.-J."/>
            <person name="Ramirez L."/>
            <person name="Alfaro M."/>
            <person name="Sun H."/>
            <person name="Tritt A."/>
            <person name="Yoshinaga Y."/>
            <person name="Zwiers L.-H."/>
            <person name="Turgeon B."/>
            <person name="Goodwin S."/>
            <person name="Spatafora J."/>
            <person name="Crous P."/>
            <person name="Grigoriev I."/>
        </authorList>
    </citation>
    <scope>NUCLEOTIDE SEQUENCE</scope>
    <source>
        <strain evidence="5">CBS 627.86</strain>
    </source>
</reference>
<keyword evidence="2 5" id="KW-0436">Ligase</keyword>
<dbReference type="EMBL" id="ML977341">
    <property type="protein sequence ID" value="KAF2109678.1"/>
    <property type="molecule type" value="Genomic_DNA"/>
</dbReference>